<dbReference type="InterPro" id="IPR029489">
    <property type="entry name" value="OGT/SEC/SPY_C"/>
</dbReference>
<sequence>MLCEEYVRIARQEIQMLGLVNRKKPKKPKKGLRVGYFSSDFGNAPVGRLFASVPSHHSSGNSVTPLLYVLNPPDGSYYRHRVEEGAATVVPLAGLTNQNAAQRINADDVHILVDLLGFTAGGYAMQREHILALTPAPVIVNFLGYPGTSGARSTKETTQYAVVDRVIVTPEMQPQFTEQLLYMPHSYQVNDMAMVQARADVHQQQSCSRTSTHCARWTRRFDTWLNIVHRVPHSVLWLLRLPSHAAETLLQEAAARGLKSRVVFGEPLPPEQHLLRCALADLFLDSLQYNAHTTATDALWAGVPIITLPGGMMQSRVAAGLIEAIGVKRCTSGSLFRANVIRLRSGSL</sequence>
<gene>
    <name evidence="6" type="ORF">CYMTET_53455</name>
</gene>
<comment type="caution">
    <text evidence="6">The sequence shown here is derived from an EMBL/GenBank/DDBJ whole genome shotgun (WGS) entry which is preliminary data.</text>
</comment>
<dbReference type="Gene3D" id="3.40.50.11380">
    <property type="match status" value="1"/>
</dbReference>
<keyword evidence="7" id="KW-1185">Reference proteome</keyword>
<evidence type="ECO:0000256" key="1">
    <source>
        <dbReference type="ARBA" id="ARBA00004922"/>
    </source>
</evidence>
<name>A0AAE0BIA3_9CHLO</name>
<evidence type="ECO:0000313" key="7">
    <source>
        <dbReference type="Proteomes" id="UP001190700"/>
    </source>
</evidence>
<evidence type="ECO:0000313" key="6">
    <source>
        <dbReference type="EMBL" id="KAK3236403.1"/>
    </source>
</evidence>
<dbReference type="GO" id="GO:0016740">
    <property type="term" value="F:transferase activity"/>
    <property type="evidence" value="ECO:0007669"/>
    <property type="project" value="UniProtKB-KW"/>
</dbReference>
<keyword evidence="3" id="KW-0677">Repeat</keyword>
<keyword evidence="4" id="KW-0802">TPR repeat</keyword>
<dbReference type="EMBL" id="LGRX02035049">
    <property type="protein sequence ID" value="KAK3236403.1"/>
    <property type="molecule type" value="Genomic_DNA"/>
</dbReference>
<dbReference type="PANTHER" id="PTHR44998:SF1">
    <property type="entry name" value="UDP-N-ACETYLGLUCOSAMINE--PEPTIDE N-ACETYLGLUCOSAMINYLTRANSFERASE 110 KDA SUBUNIT"/>
    <property type="match status" value="1"/>
</dbReference>
<evidence type="ECO:0000256" key="3">
    <source>
        <dbReference type="ARBA" id="ARBA00022737"/>
    </source>
</evidence>
<protein>
    <recommendedName>
        <fullName evidence="5">O-GlcNAc transferase C-terminal domain-containing protein</fullName>
    </recommendedName>
</protein>
<comment type="pathway">
    <text evidence="1">Protein modification; protein glycosylation.</text>
</comment>
<evidence type="ECO:0000259" key="5">
    <source>
        <dbReference type="Pfam" id="PF13844"/>
    </source>
</evidence>
<evidence type="ECO:0000256" key="2">
    <source>
        <dbReference type="ARBA" id="ARBA00022679"/>
    </source>
</evidence>
<dbReference type="AlphaFoldDB" id="A0AAE0BIA3"/>
<evidence type="ECO:0000256" key="4">
    <source>
        <dbReference type="ARBA" id="ARBA00022803"/>
    </source>
</evidence>
<dbReference type="Pfam" id="PF13844">
    <property type="entry name" value="Glyco_transf_41"/>
    <property type="match status" value="2"/>
</dbReference>
<feature type="domain" description="O-GlcNAc transferase C-terminal" evidence="5">
    <location>
        <begin position="23"/>
        <end position="194"/>
    </location>
</feature>
<proteinExistence type="predicted"/>
<keyword evidence="2" id="KW-0808">Transferase</keyword>
<feature type="domain" description="O-GlcNAc transferase C-terminal" evidence="5">
    <location>
        <begin position="221"/>
        <end position="329"/>
    </location>
</feature>
<dbReference type="PANTHER" id="PTHR44998">
    <property type="match status" value="1"/>
</dbReference>
<dbReference type="Gene3D" id="3.40.50.2000">
    <property type="entry name" value="Glycogen Phosphorylase B"/>
    <property type="match status" value="1"/>
</dbReference>
<reference evidence="6 7" key="1">
    <citation type="journal article" date="2015" name="Genome Biol. Evol.">
        <title>Comparative Genomics of a Bacterivorous Green Alga Reveals Evolutionary Causalities and Consequences of Phago-Mixotrophic Mode of Nutrition.</title>
        <authorList>
            <person name="Burns J.A."/>
            <person name="Paasch A."/>
            <person name="Narechania A."/>
            <person name="Kim E."/>
        </authorList>
    </citation>
    <scope>NUCLEOTIDE SEQUENCE [LARGE SCALE GENOMIC DNA]</scope>
    <source>
        <strain evidence="6 7">PLY_AMNH</strain>
    </source>
</reference>
<accession>A0AAE0BIA3</accession>
<dbReference type="Proteomes" id="UP001190700">
    <property type="component" value="Unassembled WGS sequence"/>
</dbReference>
<organism evidence="6 7">
    <name type="scientific">Cymbomonas tetramitiformis</name>
    <dbReference type="NCBI Taxonomy" id="36881"/>
    <lineage>
        <taxon>Eukaryota</taxon>
        <taxon>Viridiplantae</taxon>
        <taxon>Chlorophyta</taxon>
        <taxon>Pyramimonadophyceae</taxon>
        <taxon>Pyramimonadales</taxon>
        <taxon>Pyramimonadaceae</taxon>
        <taxon>Cymbomonas</taxon>
    </lineage>
</organism>